<dbReference type="EMBL" id="BSPQ01000018">
    <property type="protein sequence ID" value="GLS92089.1"/>
    <property type="molecule type" value="Genomic_DNA"/>
</dbReference>
<accession>A0ABQ6E3Q9</accession>
<keyword evidence="2" id="KW-0560">Oxidoreductase</keyword>
<proteinExistence type="predicted"/>
<reference evidence="5" key="1">
    <citation type="journal article" date="2019" name="Int. J. Syst. Evol. Microbiol.">
        <title>The Global Catalogue of Microorganisms (GCM) 10K type strain sequencing project: providing services to taxonomists for standard genome sequencing and annotation.</title>
        <authorList>
            <consortium name="The Broad Institute Genomics Platform"/>
            <consortium name="The Broad Institute Genome Sequencing Center for Infectious Disease"/>
            <person name="Wu L."/>
            <person name="Ma J."/>
        </authorList>
    </citation>
    <scope>NUCLEOTIDE SEQUENCE [LARGE SCALE GENOMIC DNA]</scope>
    <source>
        <strain evidence="5">NBRC 103166</strain>
    </source>
</reference>
<dbReference type="InterPro" id="IPR013785">
    <property type="entry name" value="Aldolase_TIM"/>
</dbReference>
<dbReference type="CDD" id="cd02803">
    <property type="entry name" value="OYE_like_FMN_family"/>
    <property type="match status" value="1"/>
</dbReference>
<dbReference type="Pfam" id="PF00724">
    <property type="entry name" value="Oxidored_FMN"/>
    <property type="match status" value="1"/>
</dbReference>
<dbReference type="SUPFAM" id="SSF51395">
    <property type="entry name" value="FMN-linked oxidoreductases"/>
    <property type="match status" value="1"/>
</dbReference>
<evidence type="ECO:0000313" key="5">
    <source>
        <dbReference type="Proteomes" id="UP001157353"/>
    </source>
</evidence>
<feature type="domain" description="NADH:flavin oxidoreductase/NADH oxidase N-terminal" evidence="3">
    <location>
        <begin position="4"/>
        <end position="336"/>
    </location>
</feature>
<comment type="caution">
    <text evidence="4">The sequence shown here is derived from an EMBL/GenBank/DDBJ whole genome shotgun (WGS) entry which is preliminary data.</text>
</comment>
<dbReference type="RefSeq" id="WP_284205185.1">
    <property type="nucleotide sequence ID" value="NZ_BSPQ01000018.1"/>
</dbReference>
<evidence type="ECO:0000256" key="2">
    <source>
        <dbReference type="ARBA" id="ARBA00023002"/>
    </source>
</evidence>
<dbReference type="PANTHER" id="PTHR43656:SF2">
    <property type="entry name" value="BINDING OXIDOREDUCTASE, PUTATIVE (AFU_ORTHOLOGUE AFUA_2G08260)-RELATED"/>
    <property type="match status" value="1"/>
</dbReference>
<name>A0ABQ6E3Q9_9GAMM</name>
<evidence type="ECO:0000259" key="3">
    <source>
        <dbReference type="Pfam" id="PF00724"/>
    </source>
</evidence>
<sequence length="370" mass="41467">MSTLFTQTRIGNMVLKNRFIRSATWENMATEDGHMTDKLYAIYKELAQGEIGLIVTGYANIVQEEKPNAGMMGMYNDSFIEGYQKLTKLVHDNGAKIAMQLAYGGTKTTYNLGERVIYAPSEVCEIGTQTLGKAMTLDEINYIVDAFAQASLRAQKSGFDCVEIHAAHSYLINQFLSPYYNQRQDEYGGSLENRMRFLIEIYAAVRALVGDDYPILVKLTASDFFEGGLTFSETRIICKKLEAIGVDAIIISGNIHGKANNMISDSFDGHCIQPEGYFREYGKVISDELELPIITVGGLTDINAIEEIADNTNIQYFALSRPLLSEPHLIKRWKEGDRAPAECETCSKCRTKRGNFCIVNKQRKKIIANF</sequence>
<gene>
    <name evidence="4" type="ORF">GCM10007916_31590</name>
</gene>
<dbReference type="Proteomes" id="UP001157353">
    <property type="component" value="Unassembled WGS sequence"/>
</dbReference>
<organism evidence="4 5">
    <name type="scientific">Psychromonas marina</name>
    <dbReference type="NCBI Taxonomy" id="88364"/>
    <lineage>
        <taxon>Bacteria</taxon>
        <taxon>Pseudomonadati</taxon>
        <taxon>Pseudomonadota</taxon>
        <taxon>Gammaproteobacteria</taxon>
        <taxon>Alteromonadales</taxon>
        <taxon>Psychromonadaceae</taxon>
        <taxon>Psychromonas</taxon>
    </lineage>
</organism>
<keyword evidence="5" id="KW-1185">Reference proteome</keyword>
<evidence type="ECO:0000256" key="1">
    <source>
        <dbReference type="ARBA" id="ARBA00022630"/>
    </source>
</evidence>
<dbReference type="PANTHER" id="PTHR43656">
    <property type="entry name" value="BINDING OXIDOREDUCTASE, PUTATIVE (AFU_ORTHOLOGUE AFUA_2G08260)-RELATED"/>
    <property type="match status" value="1"/>
</dbReference>
<keyword evidence="1" id="KW-0285">Flavoprotein</keyword>
<protein>
    <submittedName>
        <fullName evidence="4">Oxidoreductase</fullName>
    </submittedName>
</protein>
<dbReference type="Gene3D" id="3.20.20.70">
    <property type="entry name" value="Aldolase class I"/>
    <property type="match status" value="1"/>
</dbReference>
<dbReference type="InterPro" id="IPR051799">
    <property type="entry name" value="NADH_flavin_oxidoreductase"/>
</dbReference>
<dbReference type="InterPro" id="IPR001155">
    <property type="entry name" value="OxRdtase_FMN_N"/>
</dbReference>
<evidence type="ECO:0000313" key="4">
    <source>
        <dbReference type="EMBL" id="GLS92089.1"/>
    </source>
</evidence>